<reference evidence="6 7" key="1">
    <citation type="submission" date="2018-06" db="EMBL/GenBank/DDBJ databases">
        <title>Genomic Encyclopedia of Archaeal and Bacterial Type Strains, Phase II (KMG-II): from individual species to whole genera.</title>
        <authorList>
            <person name="Goeker M."/>
        </authorList>
    </citation>
    <scope>NUCLEOTIDE SEQUENCE [LARGE SCALE GENOMIC DNA]</scope>
    <source>
        <strain evidence="6 7">DSM 23241</strain>
    </source>
</reference>
<dbReference type="Pfam" id="PF00132">
    <property type="entry name" value="Hexapep"/>
    <property type="match status" value="3"/>
</dbReference>
<dbReference type="EMBL" id="QKZV01000005">
    <property type="protein sequence ID" value="PZX62270.1"/>
    <property type="molecule type" value="Genomic_DNA"/>
</dbReference>
<keyword evidence="4" id="KW-0012">Acyltransferase</keyword>
<dbReference type="InterPro" id="IPR050179">
    <property type="entry name" value="Trans_hexapeptide_repeat"/>
</dbReference>
<dbReference type="SUPFAM" id="SSF51161">
    <property type="entry name" value="Trimeric LpxA-like enzymes"/>
    <property type="match status" value="1"/>
</dbReference>
<sequence>MCIIHPLASVQSNNIGENTMIWQYAIILNGAKIGKNCNINCHTFIENDVIIGDEVTIKAGVYLWDGVRLGNKVFIGPNVSFTNDKYPRSKQYPSQFQITSIEEGVSIGAAAIIMGGITIGAYAMIAAGALVNKSVPGRALMMGSPAIIKGWMNEDGTKMRQTGDNTFEDKYGNTWFFKNNQLVPA</sequence>
<evidence type="ECO:0000256" key="4">
    <source>
        <dbReference type="ARBA" id="ARBA00023315"/>
    </source>
</evidence>
<dbReference type="PANTHER" id="PTHR43300:SF4">
    <property type="entry name" value="ACYL-[ACYL-CARRIER-PROTEIN]--UDP-N-ACETYLGLUCOSAMINE O-ACYLTRANSFERASE"/>
    <property type="match status" value="1"/>
</dbReference>
<proteinExistence type="inferred from homology"/>
<dbReference type="CDD" id="cd03358">
    <property type="entry name" value="LbH_WxcM_N_like"/>
    <property type="match status" value="1"/>
</dbReference>
<gene>
    <name evidence="6" type="ORF">LX80_01752</name>
</gene>
<evidence type="ECO:0000256" key="2">
    <source>
        <dbReference type="ARBA" id="ARBA00022679"/>
    </source>
</evidence>
<evidence type="ECO:0000256" key="3">
    <source>
        <dbReference type="ARBA" id="ARBA00022737"/>
    </source>
</evidence>
<evidence type="ECO:0000256" key="1">
    <source>
        <dbReference type="ARBA" id="ARBA00007274"/>
    </source>
</evidence>
<keyword evidence="2 6" id="KW-0808">Transferase</keyword>
<comment type="similarity">
    <text evidence="1">Belongs to the transferase hexapeptide repeat family.</text>
</comment>
<name>A0A2W7RUM3_9BACT</name>
<keyword evidence="5" id="KW-0472">Membrane</keyword>
<dbReference type="PANTHER" id="PTHR43300">
    <property type="entry name" value="ACETYLTRANSFERASE"/>
    <property type="match status" value="1"/>
</dbReference>
<dbReference type="Proteomes" id="UP000249720">
    <property type="component" value="Unassembled WGS sequence"/>
</dbReference>
<keyword evidence="3" id="KW-0677">Repeat</keyword>
<dbReference type="AlphaFoldDB" id="A0A2W7RUM3"/>
<protein>
    <submittedName>
        <fullName evidence="6">Carbonic anhydrase/acetyltransferase-like protein (Isoleucine patch superfamily)</fullName>
    </submittedName>
</protein>
<organism evidence="6 7">
    <name type="scientific">Hydrotalea sandarakina</name>
    <dbReference type="NCBI Taxonomy" id="1004304"/>
    <lineage>
        <taxon>Bacteria</taxon>
        <taxon>Pseudomonadati</taxon>
        <taxon>Bacteroidota</taxon>
        <taxon>Chitinophagia</taxon>
        <taxon>Chitinophagales</taxon>
        <taxon>Chitinophagaceae</taxon>
        <taxon>Hydrotalea</taxon>
    </lineage>
</organism>
<keyword evidence="5" id="KW-0812">Transmembrane</keyword>
<evidence type="ECO:0000313" key="7">
    <source>
        <dbReference type="Proteomes" id="UP000249720"/>
    </source>
</evidence>
<dbReference type="InterPro" id="IPR001451">
    <property type="entry name" value="Hexapep"/>
</dbReference>
<dbReference type="OrthoDB" id="9801697at2"/>
<dbReference type="PROSITE" id="PS00101">
    <property type="entry name" value="HEXAPEP_TRANSFERASES"/>
    <property type="match status" value="1"/>
</dbReference>
<evidence type="ECO:0000313" key="6">
    <source>
        <dbReference type="EMBL" id="PZX62270.1"/>
    </source>
</evidence>
<feature type="transmembrane region" description="Helical" evidence="5">
    <location>
        <begin position="107"/>
        <end position="131"/>
    </location>
</feature>
<accession>A0A2W7RUM3</accession>
<keyword evidence="7" id="KW-1185">Reference proteome</keyword>
<dbReference type="GO" id="GO:0016746">
    <property type="term" value="F:acyltransferase activity"/>
    <property type="evidence" value="ECO:0007669"/>
    <property type="project" value="UniProtKB-KW"/>
</dbReference>
<dbReference type="RefSeq" id="WP_111295361.1">
    <property type="nucleotide sequence ID" value="NZ_QKZV01000005.1"/>
</dbReference>
<keyword evidence="5" id="KW-1133">Transmembrane helix</keyword>
<comment type="caution">
    <text evidence="6">The sequence shown here is derived from an EMBL/GenBank/DDBJ whole genome shotgun (WGS) entry which is preliminary data.</text>
</comment>
<dbReference type="Gene3D" id="2.160.10.10">
    <property type="entry name" value="Hexapeptide repeat proteins"/>
    <property type="match status" value="1"/>
</dbReference>
<evidence type="ECO:0000256" key="5">
    <source>
        <dbReference type="SAM" id="Phobius"/>
    </source>
</evidence>
<dbReference type="InterPro" id="IPR018357">
    <property type="entry name" value="Hexapep_transf_CS"/>
</dbReference>
<dbReference type="InterPro" id="IPR011004">
    <property type="entry name" value="Trimer_LpxA-like_sf"/>
</dbReference>